<reference evidence="3 4" key="1">
    <citation type="journal article" date="2018" name="Mol. Biol. Evol.">
        <title>Broad Genomic Sampling Reveals a Smut Pathogenic Ancestry of the Fungal Clade Ustilaginomycotina.</title>
        <authorList>
            <person name="Kijpornyongpan T."/>
            <person name="Mondo S.J."/>
            <person name="Barry K."/>
            <person name="Sandor L."/>
            <person name="Lee J."/>
            <person name="Lipzen A."/>
            <person name="Pangilinan J."/>
            <person name="LaButti K."/>
            <person name="Hainaut M."/>
            <person name="Henrissat B."/>
            <person name="Grigoriev I.V."/>
            <person name="Spatafora J.W."/>
            <person name="Aime M.C."/>
        </authorList>
    </citation>
    <scope>NUCLEOTIDE SEQUENCE [LARGE SCALE GENOMIC DNA]</scope>
    <source>
        <strain evidence="3 4">MCA 4186</strain>
    </source>
</reference>
<keyword evidence="1" id="KW-0732">Signal</keyword>
<proteinExistence type="predicted"/>
<evidence type="ECO:0000313" key="3">
    <source>
        <dbReference type="EMBL" id="PWN96308.1"/>
    </source>
</evidence>
<feature type="domain" description="RlpA-like protein double-psi beta-barrel" evidence="2">
    <location>
        <begin position="17"/>
        <end position="103"/>
    </location>
</feature>
<dbReference type="GeneID" id="37267406"/>
<dbReference type="Proteomes" id="UP000245946">
    <property type="component" value="Unassembled WGS sequence"/>
</dbReference>
<accession>A0A316Z5R3</accession>
<organism evidence="3 4">
    <name type="scientific">Tilletiopsis washingtonensis</name>
    <dbReference type="NCBI Taxonomy" id="58919"/>
    <lineage>
        <taxon>Eukaryota</taxon>
        <taxon>Fungi</taxon>
        <taxon>Dikarya</taxon>
        <taxon>Basidiomycota</taxon>
        <taxon>Ustilaginomycotina</taxon>
        <taxon>Exobasidiomycetes</taxon>
        <taxon>Entylomatales</taxon>
        <taxon>Entylomatales incertae sedis</taxon>
        <taxon>Tilletiopsis</taxon>
    </lineage>
</organism>
<feature type="non-terminal residue" evidence="3">
    <location>
        <position position="103"/>
    </location>
</feature>
<dbReference type="STRING" id="58919.A0A316Z5R3"/>
<name>A0A316Z5R3_9BASI</name>
<evidence type="ECO:0000256" key="1">
    <source>
        <dbReference type="ARBA" id="ARBA00022729"/>
    </source>
</evidence>
<sequence>AGSSLDPRGELARRAYSGRATYYAAGLGACGTVNKASDAIIAMNSAQFSGSCYRTITIGYGGKTATATVTDLCPGCPYGAIDMSQGLFEYFADTSLGVIQVQW</sequence>
<dbReference type="AlphaFoldDB" id="A0A316Z5R3"/>
<evidence type="ECO:0000313" key="4">
    <source>
        <dbReference type="Proteomes" id="UP000245946"/>
    </source>
</evidence>
<dbReference type="InterPro" id="IPR051477">
    <property type="entry name" value="Expansin_CellWall"/>
</dbReference>
<gene>
    <name evidence="3" type="ORF">FA09DRAFT_284040</name>
</gene>
<dbReference type="OrthoDB" id="623670at2759"/>
<dbReference type="EMBL" id="KZ819300">
    <property type="protein sequence ID" value="PWN96308.1"/>
    <property type="molecule type" value="Genomic_DNA"/>
</dbReference>
<dbReference type="CDD" id="cd22191">
    <property type="entry name" value="DPBB_RlpA_EXP_N-like"/>
    <property type="match status" value="1"/>
</dbReference>
<dbReference type="Pfam" id="PF03330">
    <property type="entry name" value="DPBB_1"/>
    <property type="match status" value="1"/>
</dbReference>
<dbReference type="InterPro" id="IPR036908">
    <property type="entry name" value="RlpA-like_sf"/>
</dbReference>
<dbReference type="InterPro" id="IPR009009">
    <property type="entry name" value="RlpA-like_DPBB"/>
</dbReference>
<dbReference type="PANTHER" id="PTHR31836">
    <property type="match status" value="1"/>
</dbReference>
<dbReference type="PANTHER" id="PTHR31836:SF28">
    <property type="entry name" value="SRCR DOMAIN-CONTAINING PROTEIN-RELATED"/>
    <property type="match status" value="1"/>
</dbReference>
<keyword evidence="4" id="KW-1185">Reference proteome</keyword>
<dbReference type="Gene3D" id="2.40.40.10">
    <property type="entry name" value="RlpA-like domain"/>
    <property type="match status" value="1"/>
</dbReference>
<dbReference type="SUPFAM" id="SSF50685">
    <property type="entry name" value="Barwin-like endoglucanases"/>
    <property type="match status" value="1"/>
</dbReference>
<dbReference type="RefSeq" id="XP_025596587.1">
    <property type="nucleotide sequence ID" value="XM_025739860.1"/>
</dbReference>
<evidence type="ECO:0000259" key="2">
    <source>
        <dbReference type="Pfam" id="PF03330"/>
    </source>
</evidence>
<feature type="non-terminal residue" evidence="3">
    <location>
        <position position="1"/>
    </location>
</feature>
<protein>
    <recommendedName>
        <fullName evidence="2">RlpA-like protein double-psi beta-barrel domain-containing protein</fullName>
    </recommendedName>
</protein>